<dbReference type="InterPro" id="IPR029068">
    <property type="entry name" value="Glyas_Bleomycin-R_OHBP_Dase"/>
</dbReference>
<evidence type="ECO:0000313" key="3">
    <source>
        <dbReference type="Proteomes" id="UP001556196"/>
    </source>
</evidence>
<dbReference type="PIRSF" id="PIRSF021700">
    <property type="entry name" value="3_dmu_93_MTrfase"/>
    <property type="match status" value="1"/>
</dbReference>
<evidence type="ECO:0000313" key="2">
    <source>
        <dbReference type="EMBL" id="MEW9808223.1"/>
    </source>
</evidence>
<reference evidence="2 3" key="1">
    <citation type="submission" date="2024-06" db="EMBL/GenBank/DDBJ databases">
        <authorList>
            <person name="Tuo L."/>
        </authorList>
    </citation>
    <scope>NUCLEOTIDE SEQUENCE [LARGE SCALE GENOMIC DNA]</scope>
    <source>
        <strain evidence="2 3">ZMM04-5</strain>
    </source>
</reference>
<dbReference type="RefSeq" id="WP_367725448.1">
    <property type="nucleotide sequence ID" value="NZ_JBFOCH010000005.1"/>
</dbReference>
<dbReference type="Pfam" id="PF06983">
    <property type="entry name" value="3-dmu-9_3-mt"/>
    <property type="match status" value="1"/>
</dbReference>
<dbReference type="InterPro" id="IPR028973">
    <property type="entry name" value="PhnB-like"/>
</dbReference>
<dbReference type="EMBL" id="JBFOCI010000007">
    <property type="protein sequence ID" value="MEW9808223.1"/>
    <property type="molecule type" value="Genomic_DNA"/>
</dbReference>
<dbReference type="CDD" id="cd06588">
    <property type="entry name" value="PhnB_like"/>
    <property type="match status" value="1"/>
</dbReference>
<dbReference type="InterPro" id="IPR009725">
    <property type="entry name" value="3_dmu_93_MTrfase"/>
</dbReference>
<proteinExistence type="predicted"/>
<comment type="caution">
    <text evidence="2">The sequence shown here is derived from an EMBL/GenBank/DDBJ whole genome shotgun (WGS) entry which is preliminary data.</text>
</comment>
<dbReference type="Gene3D" id="3.10.180.10">
    <property type="entry name" value="2,3-Dihydroxybiphenyl 1,2-Dioxygenase, domain 1"/>
    <property type="match status" value="1"/>
</dbReference>
<feature type="domain" description="PhnB-like" evidence="1">
    <location>
        <begin position="7"/>
        <end position="121"/>
    </location>
</feature>
<keyword evidence="3" id="KW-1185">Reference proteome</keyword>
<protein>
    <submittedName>
        <fullName evidence="2">VOC family protein</fullName>
    </submittedName>
</protein>
<organism evidence="2 3">
    <name type="scientific">Mesorhizobium marinum</name>
    <dbReference type="NCBI Taxonomy" id="3228790"/>
    <lineage>
        <taxon>Bacteria</taxon>
        <taxon>Pseudomonadati</taxon>
        <taxon>Pseudomonadota</taxon>
        <taxon>Alphaproteobacteria</taxon>
        <taxon>Hyphomicrobiales</taxon>
        <taxon>Phyllobacteriaceae</taxon>
        <taxon>Mesorhizobium</taxon>
    </lineage>
</organism>
<gene>
    <name evidence="2" type="ORF">ABUE31_19720</name>
</gene>
<dbReference type="PANTHER" id="PTHR33990">
    <property type="entry name" value="PROTEIN YJDN-RELATED"/>
    <property type="match status" value="1"/>
</dbReference>
<dbReference type="Proteomes" id="UP001556196">
    <property type="component" value="Unassembled WGS sequence"/>
</dbReference>
<sequence length="165" mass="18372">MTVTLSKVVPFLWYGKDAEEAVRLYVSLVANSSLDNVWRLSPDAENGPSGPVKVIEFTLGGVKFNAMEAGPMDTFNHSVSFVINCTDQAEVDRLWDALGEGGTYEACGWLKDRYGVSWQIVPIEFMEMMKDKDPARAKRVADAMMKMVKLEVEPLRRAYEGAKAA</sequence>
<name>A0ABV3R4Y4_9HYPH</name>
<evidence type="ECO:0000259" key="1">
    <source>
        <dbReference type="Pfam" id="PF06983"/>
    </source>
</evidence>
<dbReference type="SUPFAM" id="SSF54593">
    <property type="entry name" value="Glyoxalase/Bleomycin resistance protein/Dihydroxybiphenyl dioxygenase"/>
    <property type="match status" value="1"/>
</dbReference>
<accession>A0ABV3R4Y4</accession>